<proteinExistence type="predicted"/>
<feature type="region of interest" description="Disordered" evidence="1">
    <location>
        <begin position="71"/>
        <end position="97"/>
    </location>
</feature>
<dbReference type="AlphaFoldDB" id="F9WF10"/>
<reference evidence="2 3" key="2">
    <citation type="journal article" date="2012" name="Proc. Natl. Acad. Sci. U.S.A.">
        <title>Antigenic diversity is generated by distinct evolutionary mechanisms in African trypanosome species.</title>
        <authorList>
            <person name="Jackson A.P."/>
            <person name="Berry A."/>
            <person name="Aslett M."/>
            <person name="Allison H.C."/>
            <person name="Burton P."/>
            <person name="Vavrova-Anderson J."/>
            <person name="Brown R."/>
            <person name="Browne H."/>
            <person name="Corton N."/>
            <person name="Hauser H."/>
            <person name="Gamble J."/>
            <person name="Gilderthorp R."/>
            <person name="Marcello L."/>
            <person name="McQuillan J."/>
            <person name="Otto T.D."/>
            <person name="Quail M.A."/>
            <person name="Sanders M.J."/>
            <person name="van Tonder A."/>
            <person name="Ginger M.L."/>
            <person name="Field M.C."/>
            <person name="Barry J.D."/>
            <person name="Hertz-Fowler C."/>
            <person name="Berriman M."/>
        </authorList>
    </citation>
    <scope>NUCLEOTIDE SEQUENCE [LARGE SCALE GENOMIC DNA]</scope>
    <source>
        <strain evidence="2 3">IL3000</strain>
    </source>
</reference>
<feature type="region of interest" description="Disordered" evidence="1">
    <location>
        <begin position="113"/>
        <end position="174"/>
    </location>
</feature>
<sequence length="228" mass="24733">MFPHPRPLGAPVDLGNCAPVAPFDMSWPEHPWMEGEEGLMVGSVGHRRKSFCGPRTEEEWEELMSRRDCARTESGHGRGSVQMGVSGTALGSGVSTPNDSGCEVLRDYYGDMAGRDGSARRSSQNSMGGRRVLGGRTASMSRSNASRERSSYGSLSSRRQKVMKEGGKWGNNPEEYLPANPTDLMDAAHSLFGGMYEGMEGPQEVCVLRQTDTQLYDTGRAFDTGKGA</sequence>
<gene>
    <name evidence="2" type="ORF">TCIL3000_0_08700</name>
</gene>
<evidence type="ECO:0000313" key="3">
    <source>
        <dbReference type="Proteomes" id="UP000000702"/>
    </source>
</evidence>
<dbReference type="VEuPathDB" id="TriTrypDB:TcIL3000_0_08700"/>
<evidence type="ECO:0000313" key="2">
    <source>
        <dbReference type="EMBL" id="CCD15876.1"/>
    </source>
</evidence>
<organism evidence="2 3">
    <name type="scientific">Trypanosoma congolense (strain IL3000)</name>
    <dbReference type="NCBI Taxonomy" id="1068625"/>
    <lineage>
        <taxon>Eukaryota</taxon>
        <taxon>Discoba</taxon>
        <taxon>Euglenozoa</taxon>
        <taxon>Kinetoplastea</taxon>
        <taxon>Metakinetoplastina</taxon>
        <taxon>Trypanosomatida</taxon>
        <taxon>Trypanosomatidae</taxon>
        <taxon>Trypanosoma</taxon>
        <taxon>Nannomonas</taxon>
    </lineage>
</organism>
<dbReference type="OMA" id="LMIHRSS"/>
<protein>
    <submittedName>
        <fullName evidence="2">WGS project CAEQ00000000 data, annotated contig 336</fullName>
    </submittedName>
</protein>
<reference evidence="3" key="1">
    <citation type="submission" date="2011-07" db="EMBL/GenBank/DDBJ databases">
        <title>Divergent evolution of antigenic variation in African trypanosomes.</title>
        <authorList>
            <person name="Jackson A.P."/>
            <person name="Berry A."/>
            <person name="Allison H.C."/>
            <person name="Burton P."/>
            <person name="Anderson J."/>
            <person name="Aslett M."/>
            <person name="Brown R."/>
            <person name="Corton N."/>
            <person name="Harris D."/>
            <person name="Hauser H."/>
            <person name="Gamble J."/>
            <person name="Gilderthorp R."/>
            <person name="McQuillan J."/>
            <person name="Quail M.A."/>
            <person name="Sanders M."/>
            <person name="Van Tonder A."/>
            <person name="Ginger M.L."/>
            <person name="Donelson J.E."/>
            <person name="Field M.C."/>
            <person name="Barry J.D."/>
            <person name="Berriman M."/>
            <person name="Hertz-Fowler C."/>
        </authorList>
    </citation>
    <scope>NUCLEOTIDE SEQUENCE [LARGE SCALE GENOMIC DNA]</scope>
    <source>
        <strain evidence="3">IL3000</strain>
    </source>
</reference>
<dbReference type="EMBL" id="CAEQ01002088">
    <property type="protein sequence ID" value="CCD15876.1"/>
    <property type="molecule type" value="Genomic_DNA"/>
</dbReference>
<accession>F9WF10</accession>
<evidence type="ECO:0000256" key="1">
    <source>
        <dbReference type="SAM" id="MobiDB-lite"/>
    </source>
</evidence>
<name>F9WF10_TRYCI</name>
<comment type="caution">
    <text evidence="2">The sequence shown here is derived from an EMBL/GenBank/DDBJ whole genome shotgun (WGS) entry which is preliminary data.</text>
</comment>
<dbReference type="Proteomes" id="UP000000702">
    <property type="component" value="Unassembled WGS sequence"/>
</dbReference>
<keyword evidence="3" id="KW-1185">Reference proteome</keyword>